<evidence type="ECO:0008006" key="4">
    <source>
        <dbReference type="Google" id="ProtNLM"/>
    </source>
</evidence>
<dbReference type="EMBL" id="CP015897">
    <property type="protein sequence ID" value="ARD98307.1"/>
    <property type="molecule type" value="Genomic_DNA"/>
</dbReference>
<feature type="region of interest" description="Disordered" evidence="1">
    <location>
        <begin position="90"/>
        <end position="114"/>
    </location>
</feature>
<sequence>MDDLIKEINEFRDERDWRQFHNAKDLALSVSLEASELLENFQWKTSEEAIADDLENIKDEIADVMIYSLMLADDLGLSVEDIIRDKIKKNGQNYPAEKSKGRKDKYNDLEKKDI</sequence>
<dbReference type="Pfam" id="PF12643">
    <property type="entry name" value="MazG-like"/>
    <property type="match status" value="1"/>
</dbReference>
<dbReference type="PANTHER" id="PTHR46523">
    <property type="entry name" value="DCTP PYROPHOSPHATASE 1"/>
    <property type="match status" value="1"/>
</dbReference>
<evidence type="ECO:0000313" key="3">
    <source>
        <dbReference type="Proteomes" id="UP000192085"/>
    </source>
</evidence>
<dbReference type="AlphaFoldDB" id="A0A1V0NED3"/>
<dbReference type="Gene3D" id="1.10.287.1080">
    <property type="entry name" value="MazG-like"/>
    <property type="match status" value="1"/>
</dbReference>
<proteinExistence type="predicted"/>
<feature type="compositionally biased region" description="Basic and acidic residues" evidence="1">
    <location>
        <begin position="104"/>
        <end position="114"/>
    </location>
</feature>
<dbReference type="GO" id="GO:0047429">
    <property type="term" value="F:nucleoside triphosphate diphosphatase activity"/>
    <property type="evidence" value="ECO:0007669"/>
    <property type="project" value="InterPro"/>
</dbReference>
<dbReference type="CDD" id="cd11537">
    <property type="entry name" value="NTP-PPase_RS21-C6_like"/>
    <property type="match status" value="1"/>
</dbReference>
<dbReference type="InterPro" id="IPR052555">
    <property type="entry name" value="dCTP_Pyrophosphatase"/>
</dbReference>
<name>A0A1V0NED3_LACLL</name>
<organism evidence="2 3">
    <name type="scientific">Lactococcus lactis subsp. lactis</name>
    <name type="common">Streptococcus lactis</name>
    <dbReference type="NCBI Taxonomy" id="1360"/>
    <lineage>
        <taxon>Bacteria</taxon>
        <taxon>Bacillati</taxon>
        <taxon>Bacillota</taxon>
        <taxon>Bacilli</taxon>
        <taxon>Lactobacillales</taxon>
        <taxon>Streptococcaceae</taxon>
        <taxon>Lactococcus</taxon>
    </lineage>
</organism>
<evidence type="ECO:0000313" key="2">
    <source>
        <dbReference type="EMBL" id="ARD98307.1"/>
    </source>
</evidence>
<dbReference type="PANTHER" id="PTHR46523:SF1">
    <property type="entry name" value="DCTP PYROPHOSPHATASE 1"/>
    <property type="match status" value="1"/>
</dbReference>
<reference evidence="2 3" key="1">
    <citation type="journal article" date="2017" name="BMC Genomics">
        <title>Comparative and functional genomics of the Lactococcus lactis taxon; insights into evolution and niche adaptation.</title>
        <authorList>
            <person name="Kelleher P."/>
            <person name="Bottacini F."/>
            <person name="Mahony J."/>
            <person name="Kilcawley K.N."/>
            <person name="van Sinderen D."/>
        </authorList>
    </citation>
    <scope>NUCLEOTIDE SEQUENCE [LARGE SCALE GENOMIC DNA]</scope>
    <source>
        <strain evidence="2 3">275</strain>
    </source>
</reference>
<dbReference type="SUPFAM" id="SSF101386">
    <property type="entry name" value="all-alpha NTP pyrophosphatases"/>
    <property type="match status" value="1"/>
</dbReference>
<dbReference type="GO" id="GO:0009143">
    <property type="term" value="P:nucleoside triphosphate catabolic process"/>
    <property type="evidence" value="ECO:0007669"/>
    <property type="project" value="InterPro"/>
</dbReference>
<accession>A0A1V0NED3</accession>
<dbReference type="Proteomes" id="UP000192085">
    <property type="component" value="Chromosome"/>
</dbReference>
<evidence type="ECO:0000256" key="1">
    <source>
        <dbReference type="SAM" id="MobiDB-lite"/>
    </source>
</evidence>
<dbReference type="RefSeq" id="WP_032951428.1">
    <property type="nucleotide sequence ID" value="NZ_CP015897.1"/>
</dbReference>
<dbReference type="InterPro" id="IPR025984">
    <property type="entry name" value="DCTPP"/>
</dbReference>
<gene>
    <name evidence="2" type="ORF">LL275_0672</name>
</gene>
<protein>
    <recommendedName>
        <fullName evidence="4">Nucleotide pyrophosphohydrolase</fullName>
    </recommendedName>
</protein>
<dbReference type="PIRSF" id="PIRSF029826">
    <property type="entry name" value="UCP029826_pph"/>
    <property type="match status" value="1"/>
</dbReference>